<dbReference type="EMBL" id="JBDJPC010000002">
    <property type="protein sequence ID" value="KAL1513683.1"/>
    <property type="molecule type" value="Genomic_DNA"/>
</dbReference>
<dbReference type="PANTHER" id="PTHR47326">
    <property type="entry name" value="TRANSPOSABLE ELEMENT TC3 TRANSPOSASE-LIKE PROTEIN"/>
    <property type="match status" value="1"/>
</dbReference>
<dbReference type="Pfam" id="PF16087">
    <property type="entry name" value="DUF4817"/>
    <property type="match status" value="1"/>
</dbReference>
<dbReference type="InterPro" id="IPR032135">
    <property type="entry name" value="DUF4817"/>
</dbReference>
<dbReference type="PANTHER" id="PTHR47326:SF1">
    <property type="entry name" value="HTH PSQ-TYPE DOMAIN-CONTAINING PROTEIN"/>
    <property type="match status" value="1"/>
</dbReference>
<accession>A0ABD1F7V8</accession>
<sequence>MAQFTPLEYGRIIFIYGFCNGNGEEAAREYHRRFPESRQPSVKVFANTYRRLCETGSTIPKNNGGLQAALENLANEIAIIDAVENDPEISTRRIAAQLDLSQSFVARTLKREQLHPYHFQLVQSLNPRDFPLRQAIAEWFLERMNENPRFF</sequence>
<name>A0ABD1F7V8_HYPHA</name>
<evidence type="ECO:0000313" key="2">
    <source>
        <dbReference type="EMBL" id="KAL1513683.1"/>
    </source>
</evidence>
<protein>
    <recommendedName>
        <fullName evidence="1">DUF4817 domain-containing protein</fullName>
    </recommendedName>
</protein>
<evidence type="ECO:0000313" key="3">
    <source>
        <dbReference type="Proteomes" id="UP001566132"/>
    </source>
</evidence>
<dbReference type="Proteomes" id="UP001566132">
    <property type="component" value="Unassembled WGS sequence"/>
</dbReference>
<gene>
    <name evidence="2" type="ORF">ABEB36_003060</name>
</gene>
<dbReference type="AlphaFoldDB" id="A0ABD1F7V8"/>
<comment type="caution">
    <text evidence="2">The sequence shown here is derived from an EMBL/GenBank/DDBJ whole genome shotgun (WGS) entry which is preliminary data.</text>
</comment>
<feature type="domain" description="DUF4817" evidence="1">
    <location>
        <begin position="11"/>
        <end position="58"/>
    </location>
</feature>
<keyword evidence="3" id="KW-1185">Reference proteome</keyword>
<organism evidence="2 3">
    <name type="scientific">Hypothenemus hampei</name>
    <name type="common">Coffee berry borer</name>
    <dbReference type="NCBI Taxonomy" id="57062"/>
    <lineage>
        <taxon>Eukaryota</taxon>
        <taxon>Metazoa</taxon>
        <taxon>Ecdysozoa</taxon>
        <taxon>Arthropoda</taxon>
        <taxon>Hexapoda</taxon>
        <taxon>Insecta</taxon>
        <taxon>Pterygota</taxon>
        <taxon>Neoptera</taxon>
        <taxon>Endopterygota</taxon>
        <taxon>Coleoptera</taxon>
        <taxon>Polyphaga</taxon>
        <taxon>Cucujiformia</taxon>
        <taxon>Curculionidae</taxon>
        <taxon>Scolytinae</taxon>
        <taxon>Hypothenemus</taxon>
    </lineage>
</organism>
<reference evidence="2 3" key="1">
    <citation type="submission" date="2024-05" db="EMBL/GenBank/DDBJ databases">
        <title>Genetic variation in Jamaican populations of the coffee berry borer (Hypothenemus hampei).</title>
        <authorList>
            <person name="Errbii M."/>
            <person name="Myrie A."/>
        </authorList>
    </citation>
    <scope>NUCLEOTIDE SEQUENCE [LARGE SCALE GENOMIC DNA]</scope>
    <source>
        <strain evidence="2">JA-Hopewell-2020-01-JO</strain>
        <tissue evidence="2">Whole body</tissue>
    </source>
</reference>
<evidence type="ECO:0000259" key="1">
    <source>
        <dbReference type="Pfam" id="PF16087"/>
    </source>
</evidence>
<proteinExistence type="predicted"/>